<dbReference type="SUPFAM" id="SSF54106">
    <property type="entry name" value="LysM domain"/>
    <property type="match status" value="2"/>
</dbReference>
<organism evidence="4 5">
    <name type="scientific">Pedobacter westerhofensis</name>
    <dbReference type="NCBI Taxonomy" id="425512"/>
    <lineage>
        <taxon>Bacteria</taxon>
        <taxon>Pseudomonadati</taxon>
        <taxon>Bacteroidota</taxon>
        <taxon>Sphingobacteriia</taxon>
        <taxon>Sphingobacteriales</taxon>
        <taxon>Sphingobacteriaceae</taxon>
        <taxon>Pedobacter</taxon>
    </lineage>
</organism>
<dbReference type="AlphaFoldDB" id="A0A521E9B5"/>
<keyword evidence="5" id="KW-1185">Reference proteome</keyword>
<dbReference type="InterPro" id="IPR018392">
    <property type="entry name" value="LysM"/>
</dbReference>
<dbReference type="PANTHER" id="PTHR33734">
    <property type="entry name" value="LYSM DOMAIN-CONTAINING GPI-ANCHORED PROTEIN 2"/>
    <property type="match status" value="1"/>
</dbReference>
<dbReference type="OrthoDB" id="2149800at2"/>
<protein>
    <submittedName>
        <fullName evidence="4">LysM repeat-containing protein</fullName>
    </submittedName>
</protein>
<evidence type="ECO:0000259" key="3">
    <source>
        <dbReference type="PROSITE" id="PS51782"/>
    </source>
</evidence>
<dbReference type="CDD" id="cd00118">
    <property type="entry name" value="LysM"/>
    <property type="match status" value="3"/>
</dbReference>
<feature type="domain" description="LysM" evidence="3">
    <location>
        <begin position="292"/>
        <end position="335"/>
    </location>
</feature>
<feature type="domain" description="LysM" evidence="3">
    <location>
        <begin position="141"/>
        <end position="184"/>
    </location>
</feature>
<dbReference type="PANTHER" id="PTHR33734:SF22">
    <property type="entry name" value="MEMBRANE-BOUND LYTIC MUREIN TRANSGLYCOSYLASE D"/>
    <property type="match status" value="1"/>
</dbReference>
<feature type="compositionally biased region" description="Polar residues" evidence="1">
    <location>
        <begin position="94"/>
        <end position="109"/>
    </location>
</feature>
<dbReference type="EMBL" id="FXTN01000007">
    <property type="protein sequence ID" value="SMO80558.1"/>
    <property type="molecule type" value="Genomic_DNA"/>
</dbReference>
<dbReference type="GO" id="GO:0008932">
    <property type="term" value="F:lytic endotransglycosylase activity"/>
    <property type="evidence" value="ECO:0007669"/>
    <property type="project" value="TreeGrafter"/>
</dbReference>
<dbReference type="InterPro" id="IPR036908">
    <property type="entry name" value="RlpA-like_sf"/>
</dbReference>
<evidence type="ECO:0000313" key="5">
    <source>
        <dbReference type="Proteomes" id="UP000320300"/>
    </source>
</evidence>
<dbReference type="InterPro" id="IPR036779">
    <property type="entry name" value="LysM_dom_sf"/>
</dbReference>
<feature type="compositionally biased region" description="Polar residues" evidence="1">
    <location>
        <begin position="116"/>
        <end position="134"/>
    </location>
</feature>
<dbReference type="PROSITE" id="PS51782">
    <property type="entry name" value="LYSM"/>
    <property type="match status" value="2"/>
</dbReference>
<dbReference type="Proteomes" id="UP000320300">
    <property type="component" value="Unassembled WGS sequence"/>
</dbReference>
<keyword evidence="2" id="KW-0732">Signal</keyword>
<name>A0A521E9B5_9SPHI</name>
<dbReference type="Gene3D" id="3.10.350.10">
    <property type="entry name" value="LysM domain"/>
    <property type="match status" value="2"/>
</dbReference>
<sequence>MHRYYILAIFAIFLNLSAAKADHLRDSIGVENSKGKKIILHQVVAKDTYYSIGRRYSISPKVIMTYNDDKFLSLGVIIKVPTEIPFSAPAPTGRNGNNAKTSAAGNNTPGAPVPGNSGSNNPATNNPSSGTSAAEDNTTLIEHAVQRKENLNMLANKYGTTVDEIKRVNGLRSINLQIGQVLKIPAKAGTATDEVSETEKPVPAASNSKTADKATALGNAAATVAAPAAANRAPANTPPVNAPVTTAAVQGQYKKTDTSKKTEAAATKADQIAKQVVPAAAQEGPAAKDVLVVHTVAGNETMYSIASKYNLTLDQLKAKNNLTTNSLYVGQKLLISGQYPVKGDRAGDTAETDPDSADVVKNPSLRLPPSRYGLSQMDEKGTGVWIIDPDLDSSKMLVLHRTAPIGTIMKITNPMSNRSTFAKVVGKFTENESTKDVIIVMTKAVADALGALDKRFLCNLTYGGQANEQ</sequence>
<evidence type="ECO:0000256" key="1">
    <source>
        <dbReference type="SAM" id="MobiDB-lite"/>
    </source>
</evidence>
<proteinExistence type="predicted"/>
<dbReference type="Gene3D" id="2.40.40.10">
    <property type="entry name" value="RlpA-like domain"/>
    <property type="match status" value="1"/>
</dbReference>
<dbReference type="RefSeq" id="WP_142529084.1">
    <property type="nucleotide sequence ID" value="NZ_CBCSJO010000007.1"/>
</dbReference>
<evidence type="ECO:0000256" key="2">
    <source>
        <dbReference type="SAM" id="SignalP"/>
    </source>
</evidence>
<feature type="signal peptide" evidence="2">
    <location>
        <begin position="1"/>
        <end position="21"/>
    </location>
</feature>
<reference evidence="4 5" key="1">
    <citation type="submission" date="2017-05" db="EMBL/GenBank/DDBJ databases">
        <authorList>
            <person name="Varghese N."/>
            <person name="Submissions S."/>
        </authorList>
    </citation>
    <scope>NUCLEOTIDE SEQUENCE [LARGE SCALE GENOMIC DNA]</scope>
    <source>
        <strain evidence="4 5">DSM 19036</strain>
    </source>
</reference>
<dbReference type="Pfam" id="PF01476">
    <property type="entry name" value="LysM"/>
    <property type="match status" value="3"/>
</dbReference>
<feature type="region of interest" description="Disordered" evidence="1">
    <location>
        <begin position="188"/>
        <end position="209"/>
    </location>
</feature>
<feature type="region of interest" description="Disordered" evidence="1">
    <location>
        <begin position="87"/>
        <end position="134"/>
    </location>
</feature>
<dbReference type="SMART" id="SM00257">
    <property type="entry name" value="LysM"/>
    <property type="match status" value="3"/>
</dbReference>
<feature type="chain" id="PRO_5022034327" evidence="2">
    <location>
        <begin position="22"/>
        <end position="469"/>
    </location>
</feature>
<gene>
    <name evidence="4" type="ORF">SAMN06265348_107271</name>
</gene>
<evidence type="ECO:0000313" key="4">
    <source>
        <dbReference type="EMBL" id="SMO80558.1"/>
    </source>
</evidence>
<accession>A0A521E9B5</accession>